<evidence type="ECO:0000313" key="1">
    <source>
        <dbReference type="EMBL" id="EMM79677.1"/>
    </source>
</evidence>
<reference evidence="1 2" key="1">
    <citation type="submission" date="2013-01" db="EMBL/GenBank/DDBJ databases">
        <authorList>
            <person name="Harkins D.M."/>
            <person name="Durkin A.S."/>
            <person name="Brinkac L.M."/>
            <person name="Haft D.H."/>
            <person name="Selengut J.D."/>
            <person name="Sanka R."/>
            <person name="DePew J."/>
            <person name="Purushe J."/>
            <person name="Hospenthal D.R."/>
            <person name="Murray C.K."/>
            <person name="Pimentel G."/>
            <person name="Wasfy M."/>
            <person name="Parker T."/>
            <person name="Miller R.S."/>
            <person name="Vinetz J.M."/>
            <person name="Sutton G.G."/>
            <person name="Nierman W.C."/>
            <person name="Fouts D.E."/>
        </authorList>
    </citation>
    <scope>NUCLEOTIDE SEQUENCE [LARGE SCALE GENOMIC DNA]</scope>
    <source>
        <strain evidence="1 2">2006001854</strain>
    </source>
</reference>
<dbReference type="AlphaFoldDB" id="M6G8K1"/>
<dbReference type="Proteomes" id="UP000012128">
    <property type="component" value="Unassembled WGS sequence"/>
</dbReference>
<proteinExistence type="predicted"/>
<dbReference type="EMBL" id="AFLW02000223">
    <property type="protein sequence ID" value="EMM79677.1"/>
    <property type="molecule type" value="Genomic_DNA"/>
</dbReference>
<sequence>MLKNYTKSELNILICIRTRFHFTRCNLQNLHILSKDSKSIFQASG</sequence>
<accession>M6G8K1</accession>
<protein>
    <submittedName>
        <fullName evidence="1">Uncharacterized protein</fullName>
    </submittedName>
</protein>
<organism evidence="1 2">
    <name type="scientific">Leptospira interrogans str. 2006001854</name>
    <dbReference type="NCBI Taxonomy" id="1001590"/>
    <lineage>
        <taxon>Bacteria</taxon>
        <taxon>Pseudomonadati</taxon>
        <taxon>Spirochaetota</taxon>
        <taxon>Spirochaetia</taxon>
        <taxon>Leptospirales</taxon>
        <taxon>Leptospiraceae</taxon>
        <taxon>Leptospira</taxon>
    </lineage>
</organism>
<comment type="caution">
    <text evidence="1">The sequence shown here is derived from an EMBL/GenBank/DDBJ whole genome shotgun (WGS) entry which is preliminary data.</text>
</comment>
<evidence type="ECO:0000313" key="2">
    <source>
        <dbReference type="Proteomes" id="UP000012128"/>
    </source>
</evidence>
<gene>
    <name evidence="1" type="ORF">LEP1GSC037_1411</name>
</gene>
<name>M6G8K1_LEPIR</name>